<evidence type="ECO:0000313" key="2">
    <source>
        <dbReference type="EMBL" id="CAB5220747.1"/>
    </source>
</evidence>
<feature type="transmembrane region" description="Helical" evidence="1">
    <location>
        <begin position="6"/>
        <end position="23"/>
    </location>
</feature>
<evidence type="ECO:0000256" key="1">
    <source>
        <dbReference type="SAM" id="Phobius"/>
    </source>
</evidence>
<gene>
    <name evidence="2" type="ORF">UFOVP357_23</name>
</gene>
<feature type="transmembrane region" description="Helical" evidence="1">
    <location>
        <begin position="35"/>
        <end position="54"/>
    </location>
</feature>
<proteinExistence type="predicted"/>
<accession>A0A6J7WSP9</accession>
<reference evidence="2" key="1">
    <citation type="submission" date="2020-05" db="EMBL/GenBank/DDBJ databases">
        <authorList>
            <person name="Chiriac C."/>
            <person name="Salcher M."/>
            <person name="Ghai R."/>
            <person name="Kavagutti S V."/>
        </authorList>
    </citation>
    <scope>NUCLEOTIDE SEQUENCE</scope>
</reference>
<sequence>MEDIAFAYLFIGWLTGAIGMIAKSEKIEESKRLKFKLLLGFTLGSQLLATFILWQK</sequence>
<protein>
    <submittedName>
        <fullName evidence="2">Uncharacterized protein</fullName>
    </submittedName>
</protein>
<organism evidence="2">
    <name type="scientific">uncultured Caudovirales phage</name>
    <dbReference type="NCBI Taxonomy" id="2100421"/>
    <lineage>
        <taxon>Viruses</taxon>
        <taxon>Duplodnaviria</taxon>
        <taxon>Heunggongvirae</taxon>
        <taxon>Uroviricota</taxon>
        <taxon>Caudoviricetes</taxon>
        <taxon>Peduoviridae</taxon>
        <taxon>Maltschvirus</taxon>
        <taxon>Maltschvirus maltsch</taxon>
    </lineage>
</organism>
<keyword evidence="1" id="KW-0472">Membrane</keyword>
<dbReference type="EMBL" id="LR798289">
    <property type="protein sequence ID" value="CAB5220747.1"/>
    <property type="molecule type" value="Genomic_DNA"/>
</dbReference>
<keyword evidence="1" id="KW-0812">Transmembrane</keyword>
<name>A0A6J7WSP9_9CAUD</name>
<keyword evidence="1" id="KW-1133">Transmembrane helix</keyword>